<evidence type="ECO:0000313" key="2">
    <source>
        <dbReference type="Proteomes" id="UP000027138"/>
    </source>
</evidence>
<proteinExistence type="predicted"/>
<keyword evidence="2" id="KW-1185">Reference proteome</keyword>
<gene>
    <name evidence="1" type="ORF">JCGZ_05225</name>
</gene>
<reference evidence="1 2" key="1">
    <citation type="journal article" date="2014" name="PLoS ONE">
        <title>Global Analysis of Gene Expression Profiles in Physic Nut (Jatropha curcas L.) Seedlings Exposed to Salt Stress.</title>
        <authorList>
            <person name="Zhang L."/>
            <person name="Zhang C."/>
            <person name="Wu P."/>
            <person name="Chen Y."/>
            <person name="Li M."/>
            <person name="Jiang H."/>
            <person name="Wu G."/>
        </authorList>
    </citation>
    <scope>NUCLEOTIDE SEQUENCE [LARGE SCALE GENOMIC DNA]</scope>
    <source>
        <strain evidence="2">cv. GZQX0401</strain>
        <tissue evidence="1">Young leaves</tissue>
    </source>
</reference>
<dbReference type="EMBL" id="KK914384">
    <property type="protein sequence ID" value="KDP37735.1"/>
    <property type="molecule type" value="Genomic_DNA"/>
</dbReference>
<evidence type="ECO:0008006" key="3">
    <source>
        <dbReference type="Google" id="ProtNLM"/>
    </source>
</evidence>
<evidence type="ECO:0000313" key="1">
    <source>
        <dbReference type="EMBL" id="KDP37735.1"/>
    </source>
</evidence>
<protein>
    <recommendedName>
        <fullName evidence="3">Aminotransferase-like plant mobile domain-containing protein</fullName>
    </recommendedName>
</protein>
<dbReference type="AlphaFoldDB" id="A0A067KZT8"/>
<organism evidence="1 2">
    <name type="scientific">Jatropha curcas</name>
    <name type="common">Barbados nut</name>
    <dbReference type="NCBI Taxonomy" id="180498"/>
    <lineage>
        <taxon>Eukaryota</taxon>
        <taxon>Viridiplantae</taxon>
        <taxon>Streptophyta</taxon>
        <taxon>Embryophyta</taxon>
        <taxon>Tracheophyta</taxon>
        <taxon>Spermatophyta</taxon>
        <taxon>Magnoliopsida</taxon>
        <taxon>eudicotyledons</taxon>
        <taxon>Gunneridae</taxon>
        <taxon>Pentapetalae</taxon>
        <taxon>rosids</taxon>
        <taxon>fabids</taxon>
        <taxon>Malpighiales</taxon>
        <taxon>Euphorbiaceae</taxon>
        <taxon>Crotonoideae</taxon>
        <taxon>Jatropheae</taxon>
        <taxon>Jatropha</taxon>
    </lineage>
</organism>
<name>A0A067KZT8_JATCU</name>
<accession>A0A067KZT8</accession>
<sequence>MSSKYKVNAPIGKPLSCYRVRYESIISHYEEMPHERLEELQVDMDLDATRQCNWGAATVLYLYYGMDLYVRGAHLKVGYRRIIEIWACEHQVLPMSSLYGFDGDIKVRTLPQGRAWRFDRRYAHTTSEIERYPWGRWPHILTSSKRPLGTNIDDFSFSACVTTCTTSGRGLMSESLGQTGGGCHMKCHTTCCLCGLFGSSRTLRLLGEDRLPLTIWLLLYPSPMPSLCRLNS</sequence>
<dbReference type="Proteomes" id="UP000027138">
    <property type="component" value="Unassembled WGS sequence"/>
</dbReference>